<dbReference type="EMBL" id="CP066802">
    <property type="protein sequence ID" value="QQM67505.1"/>
    <property type="molecule type" value="Genomic_DNA"/>
</dbReference>
<feature type="transmembrane region" description="Helical" evidence="2">
    <location>
        <begin position="225"/>
        <end position="246"/>
    </location>
</feature>
<reference evidence="3 4" key="1">
    <citation type="submission" date="2020-12" db="EMBL/GenBank/DDBJ databases">
        <authorList>
            <person name="Zhou J."/>
        </authorList>
    </citation>
    <scope>NUCLEOTIDE SEQUENCE [LARGE SCALE GENOMIC DNA]</scope>
    <source>
        <strain evidence="3 4">CCUG 61299</strain>
    </source>
</reference>
<sequence>MSGPRATRPAPAGQPRQPEVPGRSEGAERSAKSGPTAQPRQTVRGPGRGQVQERDLGRGQVQGQDQGRGRLLSRLLAGLVVVTYNSWVLWWLNDDPLVMHGYLSELAAQDQPYQWLFRLGDLLAAVGFLLTAWWGRRAWSHWLGPWARWVAAAVAVAGLGTALDVSCNLPCAESRDPVCAATPYLVRHLHELASVLVGAALVAAIALVAWALARRDGWGWRSMGVAGLALLVSGLMVGSVLLPLVLPASRGPVQALQVLLCSAWVALLALRLEGAGRA</sequence>
<accession>A0A7T7M9R1</accession>
<dbReference type="InterPro" id="IPR009339">
    <property type="entry name" value="DUF998"/>
</dbReference>
<feature type="transmembrane region" description="Helical" evidence="2">
    <location>
        <begin position="71"/>
        <end position="92"/>
    </location>
</feature>
<keyword evidence="2" id="KW-0812">Transmembrane</keyword>
<feature type="transmembrane region" description="Helical" evidence="2">
    <location>
        <begin position="146"/>
        <end position="163"/>
    </location>
</feature>
<name>A0A7T7M9R1_9ACTO</name>
<keyword evidence="4" id="KW-1185">Reference proteome</keyword>
<protein>
    <submittedName>
        <fullName evidence="3">DUF998 domain-containing protein</fullName>
    </submittedName>
</protein>
<dbReference type="KEGG" id="awe:JG540_00940"/>
<keyword evidence="2" id="KW-0472">Membrane</keyword>
<feature type="transmembrane region" description="Helical" evidence="2">
    <location>
        <begin position="192"/>
        <end position="213"/>
    </location>
</feature>
<dbReference type="Pfam" id="PF06197">
    <property type="entry name" value="DUF998"/>
    <property type="match status" value="1"/>
</dbReference>
<organism evidence="3 4">
    <name type="scientific">Actinomyces weissii</name>
    <dbReference type="NCBI Taxonomy" id="675090"/>
    <lineage>
        <taxon>Bacteria</taxon>
        <taxon>Bacillati</taxon>
        <taxon>Actinomycetota</taxon>
        <taxon>Actinomycetes</taxon>
        <taxon>Actinomycetales</taxon>
        <taxon>Actinomycetaceae</taxon>
        <taxon>Actinomyces</taxon>
    </lineage>
</organism>
<dbReference type="Proteomes" id="UP000595895">
    <property type="component" value="Chromosome"/>
</dbReference>
<evidence type="ECO:0000313" key="3">
    <source>
        <dbReference type="EMBL" id="QQM67505.1"/>
    </source>
</evidence>
<feature type="transmembrane region" description="Helical" evidence="2">
    <location>
        <begin position="112"/>
        <end position="134"/>
    </location>
</feature>
<proteinExistence type="predicted"/>
<feature type="region of interest" description="Disordered" evidence="1">
    <location>
        <begin position="1"/>
        <end position="64"/>
    </location>
</feature>
<evidence type="ECO:0000256" key="1">
    <source>
        <dbReference type="SAM" id="MobiDB-lite"/>
    </source>
</evidence>
<gene>
    <name evidence="3" type="ORF">JG540_00940</name>
</gene>
<dbReference type="AlphaFoldDB" id="A0A7T7M9R1"/>
<feature type="transmembrane region" description="Helical" evidence="2">
    <location>
        <begin position="252"/>
        <end position="270"/>
    </location>
</feature>
<evidence type="ECO:0000256" key="2">
    <source>
        <dbReference type="SAM" id="Phobius"/>
    </source>
</evidence>
<keyword evidence="2" id="KW-1133">Transmembrane helix</keyword>
<evidence type="ECO:0000313" key="4">
    <source>
        <dbReference type="Proteomes" id="UP000595895"/>
    </source>
</evidence>